<dbReference type="PANTHER" id="PTHR20938">
    <property type="entry name" value="INTEGRATOR COMPLEX SUBUNIT 4"/>
    <property type="match status" value="1"/>
</dbReference>
<protein>
    <submittedName>
        <fullName evidence="4">Protein SIEL</fullName>
    </submittedName>
</protein>
<dbReference type="GO" id="GO:0005768">
    <property type="term" value="C:endosome"/>
    <property type="evidence" value="ECO:0007669"/>
    <property type="project" value="TreeGrafter"/>
</dbReference>
<proteinExistence type="predicted"/>
<reference evidence="4" key="1">
    <citation type="journal article" date="2017" name="Gigascience">
        <title>The genome draft of coconut (Cocos nucifera).</title>
        <authorList>
            <person name="Xiao Y."/>
            <person name="Xu P."/>
            <person name="Fan H."/>
            <person name="Baudouin L."/>
            <person name="Xia W."/>
            <person name="Bocs S."/>
            <person name="Xu J."/>
            <person name="Li Q."/>
            <person name="Guo A."/>
            <person name="Zhou L."/>
            <person name="Li J."/>
            <person name="Wu Y."/>
            <person name="Ma Z."/>
            <person name="Armero A."/>
            <person name="Issali A.E."/>
            <person name="Liu N."/>
            <person name="Peng M."/>
            <person name="Yang Y."/>
        </authorList>
    </citation>
    <scope>NUCLEOTIDE SEQUENCE</scope>
    <source>
        <tissue evidence="4">Spear leaf of Hainan Tall coconut</tissue>
    </source>
</reference>
<dbReference type="InterPro" id="IPR057412">
    <property type="entry name" value="INTS4_C"/>
</dbReference>
<reference evidence="4" key="2">
    <citation type="submission" date="2019-07" db="EMBL/GenBank/DDBJ databases">
        <authorList>
            <person name="Yang Y."/>
            <person name="Bocs S."/>
            <person name="Baudouin L."/>
        </authorList>
    </citation>
    <scope>NUCLEOTIDE SEQUENCE</scope>
    <source>
        <tissue evidence="4">Spear leaf of Hainan Tall coconut</tissue>
    </source>
</reference>
<feature type="domain" description="Integrator complex subunit 4/Protein SIEL C-terminal Ig-like" evidence="3">
    <location>
        <begin position="878"/>
        <end position="992"/>
    </location>
</feature>
<keyword evidence="2" id="KW-0539">Nucleus</keyword>
<dbReference type="Proteomes" id="UP000797356">
    <property type="component" value="Chromosome 7"/>
</dbReference>
<evidence type="ECO:0000256" key="2">
    <source>
        <dbReference type="ARBA" id="ARBA00023242"/>
    </source>
</evidence>
<comment type="caution">
    <text evidence="4">The sequence shown here is derived from an EMBL/GenBank/DDBJ whole genome shotgun (WGS) entry which is preliminary data.</text>
</comment>
<dbReference type="GO" id="GO:0010496">
    <property type="term" value="P:intercellular transport"/>
    <property type="evidence" value="ECO:0007669"/>
    <property type="project" value="TreeGrafter"/>
</dbReference>
<dbReference type="InterPro" id="IPR011989">
    <property type="entry name" value="ARM-like"/>
</dbReference>
<evidence type="ECO:0000313" key="5">
    <source>
        <dbReference type="Proteomes" id="UP000797356"/>
    </source>
</evidence>
<accession>A0A8K0N4A1</accession>
<dbReference type="AlphaFoldDB" id="A0A8K0N4A1"/>
<dbReference type="EMBL" id="CM017878">
    <property type="protein sequence ID" value="KAG1354168.1"/>
    <property type="molecule type" value="Genomic_DNA"/>
</dbReference>
<keyword evidence="5" id="KW-1185">Reference proteome</keyword>
<dbReference type="GO" id="GO:0005634">
    <property type="term" value="C:nucleus"/>
    <property type="evidence" value="ECO:0007669"/>
    <property type="project" value="UniProtKB-SubCell"/>
</dbReference>
<evidence type="ECO:0000256" key="1">
    <source>
        <dbReference type="ARBA" id="ARBA00004123"/>
    </source>
</evidence>
<name>A0A8K0N4A1_COCNU</name>
<dbReference type="Gene3D" id="1.25.10.10">
    <property type="entry name" value="Leucine-rich Repeat Variant"/>
    <property type="match status" value="2"/>
</dbReference>
<evidence type="ECO:0000313" key="4">
    <source>
        <dbReference type="EMBL" id="KAG1354168.1"/>
    </source>
</evidence>
<evidence type="ECO:0000259" key="3">
    <source>
        <dbReference type="Pfam" id="PF25458"/>
    </source>
</evidence>
<dbReference type="InterPro" id="IPR016024">
    <property type="entry name" value="ARM-type_fold"/>
</dbReference>
<dbReference type="SUPFAM" id="SSF48371">
    <property type="entry name" value="ARM repeat"/>
    <property type="match status" value="1"/>
</dbReference>
<dbReference type="Pfam" id="PF25458">
    <property type="entry name" value="INTS4_C"/>
    <property type="match status" value="1"/>
</dbReference>
<dbReference type="OrthoDB" id="18190at2759"/>
<dbReference type="PANTHER" id="PTHR20938:SF0">
    <property type="entry name" value="INTEGRATOR COMPLEX SUBUNIT 4"/>
    <property type="match status" value="1"/>
</dbReference>
<sequence length="999" mass="110788">MLATLRDPDSIYATYIDAIHSMAASRSRPPPHLGSVLLHRAHDLLSLFKDMMERLLLERLAVHLDPLSDKHCRLRALASARALIANPDSSDSTRCFTIDALIRSLDAHSGDPAFLRPALKLLGEAAVLHRPLAPSVIAALRPFLNGGKSLAADAIAVLACIAESSPEGGGEGGVSLLASVLDEDLVFSLASSPVSLVRSRILNLLVASTGRAQSSVSFLRPHLMLKVLLGHALDLYPLVRRAALDGIMAFCEVAGCDLDGSIIDCCYDRAVELFRDEDELVRSAAVRVVSKCGQMFAASKERMGNTERMDVIFVQLCSMARDMSVKVRIEAFLALGKVQLVAENVLLQSLSKKVLGIRSGSKTITKCSINESKFSLSAAGAFVHGIEDEFYEVRTIACKSLGMLATFSIQFADNALNLLMDMLNDDAEAVRLQTLQTLFHMATHDRLVVQEKHMDMFLGLLADISAVIRCAARKVLQLMMLPDIKTFKSAVDCLITNLETYPEEEEDIFSVLCFIGKNHGNFFTKLAKEFAQELAPSCGELSLDSPRVAAIVVLFISSSISNEHLTYNIPVAIFSYAVSLVGRISCSLGNAINRDSLMAYLCHHSEIPFSDTMLESEVADEICHSWSLHSVISEVKVKENILSVDEIATHPEHSQKDVEQTDEELMRSIQSILEKVVETWPLIKSHCAHEVRRMLRTCKEELEMITWNVTGSPCALLEFASQYVQIIQLIAEIWEKLQPKKSRIVGTMTLEFLLEKLNMSLRRMRYGFPGLSREVECHIIQLTLLGFVFRLCKVGACSNIMLKKLQAIILRDEFPSVEGSSKLSGFAKELLRSCAKEGTAETSQPFSIYKLLELFNLEQVPFAGRFRCIKAELQVFGNDSENPLPFVSGLPVGITFQITVHNISNSDRLWLRMAVGVSIQYVFLDSCQFTGRSEVRKFAVNTPFYATPKVPSFLLRACILMECPSENVTDLKKDRSGPKDDIFLLGEEIDVYLVKIDYR</sequence>
<comment type="subcellular location">
    <subcellularLocation>
        <location evidence="1">Nucleus</location>
    </subcellularLocation>
</comment>
<gene>
    <name evidence="4" type="ORF">COCNU_07G002800</name>
</gene>
<organism evidence="4 5">
    <name type="scientific">Cocos nucifera</name>
    <name type="common">Coconut palm</name>
    <dbReference type="NCBI Taxonomy" id="13894"/>
    <lineage>
        <taxon>Eukaryota</taxon>
        <taxon>Viridiplantae</taxon>
        <taxon>Streptophyta</taxon>
        <taxon>Embryophyta</taxon>
        <taxon>Tracheophyta</taxon>
        <taxon>Spermatophyta</taxon>
        <taxon>Magnoliopsida</taxon>
        <taxon>Liliopsida</taxon>
        <taxon>Arecaceae</taxon>
        <taxon>Arecoideae</taxon>
        <taxon>Cocoseae</taxon>
        <taxon>Attaleinae</taxon>
        <taxon>Cocos</taxon>
    </lineage>
</organism>